<dbReference type="Proteomes" id="UP000036932">
    <property type="component" value="Unassembled WGS sequence"/>
</dbReference>
<name>A0A0M1P1B2_9BACL</name>
<dbReference type="InterPro" id="IPR025234">
    <property type="entry name" value="YjzH-like"/>
</dbReference>
<proteinExistence type="predicted"/>
<organism evidence="1 2">
    <name type="scientific">Paenibacillus solani</name>
    <dbReference type="NCBI Taxonomy" id="1705565"/>
    <lineage>
        <taxon>Bacteria</taxon>
        <taxon>Bacillati</taxon>
        <taxon>Bacillota</taxon>
        <taxon>Bacilli</taxon>
        <taxon>Bacillales</taxon>
        <taxon>Paenibacillaceae</taxon>
        <taxon>Paenibacillus</taxon>
    </lineage>
</organism>
<keyword evidence="2" id="KW-1185">Reference proteome</keyword>
<dbReference type="RefSeq" id="WP_053489769.1">
    <property type="nucleotide sequence ID" value="NZ_JBCMXJ010000029.1"/>
</dbReference>
<reference evidence="2" key="1">
    <citation type="submission" date="2015-08" db="EMBL/GenBank/DDBJ databases">
        <title>Genome sequencing project for genomic taxonomy and phylogenomics of Bacillus-like bacteria.</title>
        <authorList>
            <person name="Liu B."/>
            <person name="Wang J."/>
            <person name="Zhu Y."/>
            <person name="Liu G."/>
            <person name="Chen Q."/>
            <person name="Chen Z."/>
            <person name="Lan J."/>
            <person name="Che J."/>
            <person name="Ge C."/>
            <person name="Shi H."/>
            <person name="Pan Z."/>
            <person name="Liu X."/>
        </authorList>
    </citation>
    <scope>NUCLEOTIDE SEQUENCE [LARGE SCALE GENOMIC DNA]</scope>
    <source>
        <strain evidence="2">FJAT-22460</strain>
    </source>
</reference>
<dbReference type="Pfam" id="PF13783">
    <property type="entry name" value="DUF4177"/>
    <property type="match status" value="1"/>
</dbReference>
<gene>
    <name evidence="1" type="ORF">AM231_01070</name>
</gene>
<protein>
    <recommendedName>
        <fullName evidence="3">DUF4177 domain-containing protein</fullName>
    </recommendedName>
</protein>
<evidence type="ECO:0000313" key="1">
    <source>
        <dbReference type="EMBL" id="KOR87864.1"/>
    </source>
</evidence>
<dbReference type="PATRIC" id="fig|1705565.3.peg.2056"/>
<dbReference type="OrthoDB" id="1739894at2"/>
<dbReference type="AlphaFoldDB" id="A0A0M1P1B2"/>
<evidence type="ECO:0008006" key="3">
    <source>
        <dbReference type="Google" id="ProtNLM"/>
    </source>
</evidence>
<dbReference type="EMBL" id="LIUT01000001">
    <property type="protein sequence ID" value="KOR87864.1"/>
    <property type="molecule type" value="Genomic_DNA"/>
</dbReference>
<comment type="caution">
    <text evidence="1">The sequence shown here is derived from an EMBL/GenBank/DDBJ whole genome shotgun (WGS) entry which is preliminary data.</text>
</comment>
<evidence type="ECO:0000313" key="2">
    <source>
        <dbReference type="Proteomes" id="UP000036932"/>
    </source>
</evidence>
<sequence>MYEYKFVKIELKGFLENKPLKDYQEIIHEHARQGWRLFQIFAPSTQGFGTANHFDLIFERPVQS</sequence>
<accession>A0A0M1P1B2</accession>